<dbReference type="EMBL" id="SJPP01000002">
    <property type="protein sequence ID" value="TWU08890.1"/>
    <property type="molecule type" value="Genomic_DNA"/>
</dbReference>
<dbReference type="OrthoDB" id="9808492at2"/>
<keyword evidence="2" id="KW-1185">Reference proteome</keyword>
<organism evidence="1 2">
    <name type="scientific">Symmachiella macrocystis</name>
    <dbReference type="NCBI Taxonomy" id="2527985"/>
    <lineage>
        <taxon>Bacteria</taxon>
        <taxon>Pseudomonadati</taxon>
        <taxon>Planctomycetota</taxon>
        <taxon>Planctomycetia</taxon>
        <taxon>Planctomycetales</taxon>
        <taxon>Planctomycetaceae</taxon>
        <taxon>Symmachiella</taxon>
    </lineage>
</organism>
<sequence length="388" mass="44016">MRALGGFTNGVWADVFASEDEDDDSPGCEEQLKQSLTDFLRSQNLIVLTGLGTSLCIKGEDDSKLAPTMWDLWNGIEEEVTEERLKWVCEHVGQSMVEDEDTGEDVYKQDIELLLSKCLLSQEFKRHKNVAMFIRKAEAVISKLCNFVSDDIALDVHEAFLRRIARRPTKHSRTKLFTTNYDLAFETAASRIHFVTVDGFSHTIPQEFDSSYFAYDFVRRDDDGSSPNYIQNVFHLLKVHGSIDWQNKGERIIKTEAPDDPVLIYPRHSKFELSYESPFLDLISRFQSSLRQTETSLLVVGFGFNDKHLTQPILSAIRSNVGLRTIVVSPSLETAGGEAVEKIQGLIESGDSRLSLVAGTFEQFVPLIPDLISETEEERHRRRMRGEA</sequence>
<evidence type="ECO:0000313" key="1">
    <source>
        <dbReference type="EMBL" id="TWU08890.1"/>
    </source>
</evidence>
<name>A0A5C6BA88_9PLAN</name>
<reference evidence="1 2" key="1">
    <citation type="submission" date="2019-02" db="EMBL/GenBank/DDBJ databases">
        <title>Deep-cultivation of Planctomycetes and their phenomic and genomic characterization uncovers novel biology.</title>
        <authorList>
            <person name="Wiegand S."/>
            <person name="Jogler M."/>
            <person name="Boedeker C."/>
            <person name="Pinto D."/>
            <person name="Vollmers J."/>
            <person name="Rivas-Marin E."/>
            <person name="Kohn T."/>
            <person name="Peeters S.H."/>
            <person name="Heuer A."/>
            <person name="Rast P."/>
            <person name="Oberbeckmann S."/>
            <person name="Bunk B."/>
            <person name="Jeske O."/>
            <person name="Meyerdierks A."/>
            <person name="Storesund J.E."/>
            <person name="Kallscheuer N."/>
            <person name="Luecker S."/>
            <person name="Lage O.M."/>
            <person name="Pohl T."/>
            <person name="Merkel B.J."/>
            <person name="Hornburger P."/>
            <person name="Mueller R.-W."/>
            <person name="Bruemmer F."/>
            <person name="Labrenz M."/>
            <person name="Spormann A.M."/>
            <person name="Op Den Camp H."/>
            <person name="Overmann J."/>
            <person name="Amann R."/>
            <person name="Jetten M.S.M."/>
            <person name="Mascher T."/>
            <person name="Medema M.H."/>
            <person name="Devos D.P."/>
            <person name="Kaster A.-K."/>
            <person name="Ovreas L."/>
            <person name="Rohde M."/>
            <person name="Galperin M.Y."/>
            <person name="Jogler C."/>
        </authorList>
    </citation>
    <scope>NUCLEOTIDE SEQUENCE [LARGE SCALE GENOMIC DNA]</scope>
    <source>
        <strain evidence="1 2">CA54</strain>
    </source>
</reference>
<gene>
    <name evidence="1" type="ORF">CA54_41290</name>
</gene>
<proteinExistence type="predicted"/>
<comment type="caution">
    <text evidence="1">The sequence shown here is derived from an EMBL/GenBank/DDBJ whole genome shotgun (WGS) entry which is preliminary data.</text>
</comment>
<protein>
    <submittedName>
        <fullName evidence="1">Uncharacterized protein</fullName>
    </submittedName>
</protein>
<dbReference type="Pfam" id="PF13289">
    <property type="entry name" value="SIR2_2"/>
    <property type="match status" value="1"/>
</dbReference>
<accession>A0A5C6BA88</accession>
<evidence type="ECO:0000313" key="2">
    <source>
        <dbReference type="Proteomes" id="UP000320735"/>
    </source>
</evidence>
<dbReference type="AlphaFoldDB" id="A0A5C6BA88"/>
<dbReference type="RefSeq" id="WP_146372669.1">
    <property type="nucleotide sequence ID" value="NZ_SJPP01000002.1"/>
</dbReference>
<dbReference type="Proteomes" id="UP000320735">
    <property type="component" value="Unassembled WGS sequence"/>
</dbReference>